<evidence type="ECO:0000256" key="1">
    <source>
        <dbReference type="SAM" id="Coils"/>
    </source>
</evidence>
<proteinExistence type="predicted"/>
<organism evidence="3 4">
    <name type="scientific">Orbilia oligospora</name>
    <name type="common">Nematode-trapping fungus</name>
    <name type="synonym">Arthrobotrys oligospora</name>
    <dbReference type="NCBI Taxonomy" id="2813651"/>
    <lineage>
        <taxon>Eukaryota</taxon>
        <taxon>Fungi</taxon>
        <taxon>Dikarya</taxon>
        <taxon>Ascomycota</taxon>
        <taxon>Pezizomycotina</taxon>
        <taxon>Orbiliomycetes</taxon>
        <taxon>Orbiliales</taxon>
        <taxon>Orbiliaceae</taxon>
        <taxon>Orbilia</taxon>
    </lineage>
</organism>
<dbReference type="InterPro" id="IPR027796">
    <property type="entry name" value="OTT_1508_deam-like"/>
</dbReference>
<dbReference type="Proteomes" id="UP000472727">
    <property type="component" value="Unassembled WGS sequence"/>
</dbReference>
<gene>
    <name evidence="3" type="ORF">TWF106_002267</name>
</gene>
<feature type="compositionally biased region" description="Basic and acidic residues" evidence="2">
    <location>
        <begin position="464"/>
        <end position="477"/>
    </location>
</feature>
<name>A0A7C8U782_ORBOL</name>
<sequence>MRDDCTSDPKSQYKTFLTECQILANLRYENIRDKEYRKWLERLREICHYRRDINEHVDEDEELDELLDSLAFLLVRKPEESVALALVGLTRDKIEIVGKACDEGQGWLVPDSGGRDECLYESMQRHAQRIFELVKEDTTLIPGVPRDQEIFIELVKLQIDYSIDKLWDRVSRLKIFIDKVEGFELPSWVSLERPKSEDRFSIPPLLERIEENPRRDIHVQLCEQFKLENGSISLPPMEDMKVLDRRNFDIWTKVFLHFFLKLREEVERLNTKNYQLGEEKRVRNFVACYVSELEGLVTESQLFRRWVEVTTRTLDEQKKRLEEEEKKARESILMEPEQYEATRAPVGDLGSGGDVGAEAQVKELDHLQEGIVLEAQSGGEALDPIADNMEFTINPTSGPMTRSRKRDWLKMTMEKVIPASIVNHLTPKPGGPLPYVKDGTRTSSIPPLEGDKKESQKPQKAGKHSLEPSIECHESGSHRRPVSTTPKSAGDVTYEESQIPQTVLTEDLQLRSPTEESEASRVNMQKNIENVFVLGGDPDEEGYGVEVDAATASQSTDFNIFWLIPQHIMAIKSILGSVLVPRFTYNRDISLKFLPQDEEEEPTRLPCNALRETLYHVLPDYFDGDTIKDKKVNEFLTYIKAHEGLTALDTEFPTVKAFGHAELLLLSYFRKLKLAAGYPHPYIGTSRPPCFICEAIILSERLCSVSVQTGHGHVYVSKIPRGIPKGDTEIDEDFQVVEQILLRLMMIRALGTGEGRGLREVSDECTSGGFGLYERMGGLIAPIALA</sequence>
<evidence type="ECO:0000256" key="2">
    <source>
        <dbReference type="SAM" id="MobiDB-lite"/>
    </source>
</evidence>
<evidence type="ECO:0000313" key="4">
    <source>
        <dbReference type="Proteomes" id="UP000472727"/>
    </source>
</evidence>
<feature type="region of interest" description="Disordered" evidence="2">
    <location>
        <begin position="423"/>
        <end position="497"/>
    </location>
</feature>
<protein>
    <submittedName>
        <fullName evidence="3">Uncharacterized protein</fullName>
    </submittedName>
</protein>
<evidence type="ECO:0000313" key="3">
    <source>
        <dbReference type="EMBL" id="KAF3202819.1"/>
    </source>
</evidence>
<dbReference type="AlphaFoldDB" id="A0A7C8U782"/>
<feature type="coiled-coil region" evidence="1">
    <location>
        <begin position="307"/>
        <end position="334"/>
    </location>
</feature>
<comment type="caution">
    <text evidence="3">The sequence shown here is derived from an EMBL/GenBank/DDBJ whole genome shotgun (WGS) entry which is preliminary data.</text>
</comment>
<keyword evidence="1" id="KW-0175">Coiled coil</keyword>
<dbReference type="Pfam" id="PF14441">
    <property type="entry name" value="OTT_1508_deam"/>
    <property type="match status" value="1"/>
</dbReference>
<dbReference type="EMBL" id="WIWS01000141">
    <property type="protein sequence ID" value="KAF3202819.1"/>
    <property type="molecule type" value="Genomic_DNA"/>
</dbReference>
<reference evidence="3 4" key="1">
    <citation type="submission" date="2019-06" db="EMBL/GenBank/DDBJ databases">
        <authorList>
            <person name="Palmer J.M."/>
        </authorList>
    </citation>
    <scope>NUCLEOTIDE SEQUENCE [LARGE SCALE GENOMIC DNA]</scope>
    <source>
        <strain evidence="3 4">TWF106</strain>
    </source>
</reference>
<accession>A0A7C8U782</accession>